<evidence type="ECO:0000256" key="5">
    <source>
        <dbReference type="ARBA" id="ARBA00022777"/>
    </source>
</evidence>
<dbReference type="InterPro" id="IPR008145">
    <property type="entry name" value="GK/Ca_channel_bsu"/>
</dbReference>
<keyword evidence="4" id="KW-0547">Nucleotide-binding</keyword>
<evidence type="ECO:0000313" key="9">
    <source>
        <dbReference type="Proteomes" id="UP001292094"/>
    </source>
</evidence>
<dbReference type="AlphaFoldDB" id="A0AAE1TWM9"/>
<dbReference type="PROSITE" id="PS50052">
    <property type="entry name" value="GUANYLATE_KINASE_2"/>
    <property type="match status" value="1"/>
</dbReference>
<evidence type="ECO:0000256" key="1">
    <source>
        <dbReference type="ARBA" id="ARBA00005790"/>
    </source>
</evidence>
<evidence type="ECO:0000256" key="4">
    <source>
        <dbReference type="ARBA" id="ARBA00022741"/>
    </source>
</evidence>
<gene>
    <name evidence="8" type="ORF">Pmani_029790</name>
</gene>
<dbReference type="Gene3D" id="3.40.50.300">
    <property type="entry name" value="P-loop containing nucleotide triphosphate hydrolases"/>
    <property type="match status" value="1"/>
</dbReference>
<dbReference type="InterPro" id="IPR020590">
    <property type="entry name" value="Guanylate_kinase_CS"/>
</dbReference>
<dbReference type="PANTHER" id="PTHR23117:SF13">
    <property type="entry name" value="GUANYLATE KINASE"/>
    <property type="match status" value="1"/>
</dbReference>
<evidence type="ECO:0000313" key="8">
    <source>
        <dbReference type="EMBL" id="KAK4297815.1"/>
    </source>
</evidence>
<evidence type="ECO:0000259" key="7">
    <source>
        <dbReference type="PROSITE" id="PS50052"/>
    </source>
</evidence>
<dbReference type="GO" id="GO:0004385">
    <property type="term" value="F:GMP kinase activity"/>
    <property type="evidence" value="ECO:0007669"/>
    <property type="project" value="UniProtKB-EC"/>
</dbReference>
<dbReference type="CDD" id="cd00071">
    <property type="entry name" value="GMPK"/>
    <property type="match status" value="1"/>
</dbReference>
<accession>A0AAE1TWM9</accession>
<dbReference type="InterPro" id="IPR027417">
    <property type="entry name" value="P-loop_NTPase"/>
</dbReference>
<proteinExistence type="inferred from homology"/>
<protein>
    <recommendedName>
        <fullName evidence="2">guanylate kinase</fullName>
        <ecNumber evidence="2">2.7.4.8</ecNumber>
    </recommendedName>
</protein>
<dbReference type="PANTHER" id="PTHR23117">
    <property type="entry name" value="GUANYLATE KINASE-RELATED"/>
    <property type="match status" value="1"/>
</dbReference>
<dbReference type="FunFam" id="3.40.50.300:FF:000776">
    <property type="entry name" value="Guanylate kinase 2"/>
    <property type="match status" value="1"/>
</dbReference>
<keyword evidence="9" id="KW-1185">Reference proteome</keyword>
<evidence type="ECO:0000256" key="6">
    <source>
        <dbReference type="ARBA" id="ARBA00022840"/>
    </source>
</evidence>
<dbReference type="InterPro" id="IPR017665">
    <property type="entry name" value="Guanylate_kinase"/>
</dbReference>
<name>A0AAE1TWM9_9EUCA</name>
<sequence>MCGEREREGELARVDRGSHSVTTVHQEPLCQAGISVLGARLGHVVRKMTTPQPLVLCGPSGAGKSTLMKKLTDEFVNNFGFSVSHTTRQPRAGEEHGVHYFFVTRQEMQEAISSGEFIEHAEYSGNLYGTSKKAVQDVLSKGKICILDIDMQGVIQVKNTDLKAQCVFIRPPSIEDLKKRLLARGTETEESLARRLNVAEKEMEYGALKGNFDLVVVNDEVDQAYQELRAFMLPAIQLQNSN</sequence>
<dbReference type="SUPFAM" id="SSF52540">
    <property type="entry name" value="P-loop containing nucleoside triphosphate hydrolases"/>
    <property type="match status" value="1"/>
</dbReference>
<feature type="domain" description="Guanylate kinase-like" evidence="7">
    <location>
        <begin position="51"/>
        <end position="233"/>
    </location>
</feature>
<dbReference type="PROSITE" id="PS00856">
    <property type="entry name" value="GUANYLATE_KINASE_1"/>
    <property type="match status" value="1"/>
</dbReference>
<evidence type="ECO:0000256" key="3">
    <source>
        <dbReference type="ARBA" id="ARBA00022679"/>
    </source>
</evidence>
<dbReference type="NCBIfam" id="TIGR03263">
    <property type="entry name" value="guanyl_kin"/>
    <property type="match status" value="1"/>
</dbReference>
<dbReference type="GO" id="GO:0005829">
    <property type="term" value="C:cytosol"/>
    <property type="evidence" value="ECO:0007669"/>
    <property type="project" value="TreeGrafter"/>
</dbReference>
<dbReference type="EMBL" id="JAWZYT010003565">
    <property type="protein sequence ID" value="KAK4297815.1"/>
    <property type="molecule type" value="Genomic_DNA"/>
</dbReference>
<evidence type="ECO:0000256" key="2">
    <source>
        <dbReference type="ARBA" id="ARBA00012961"/>
    </source>
</evidence>
<dbReference type="EC" id="2.7.4.8" evidence="2"/>
<comment type="similarity">
    <text evidence="1">Belongs to the guanylate kinase family.</text>
</comment>
<dbReference type="FunFam" id="3.30.63.10:FF:000002">
    <property type="entry name" value="Guanylate kinase 1"/>
    <property type="match status" value="1"/>
</dbReference>
<dbReference type="GO" id="GO:0005524">
    <property type="term" value="F:ATP binding"/>
    <property type="evidence" value="ECO:0007669"/>
    <property type="project" value="UniProtKB-KW"/>
</dbReference>
<dbReference type="SMART" id="SM00072">
    <property type="entry name" value="GuKc"/>
    <property type="match status" value="1"/>
</dbReference>
<keyword evidence="3" id="KW-0808">Transferase</keyword>
<reference evidence="8" key="1">
    <citation type="submission" date="2023-11" db="EMBL/GenBank/DDBJ databases">
        <title>Genome assemblies of two species of porcelain crab, Petrolisthes cinctipes and Petrolisthes manimaculis (Anomura: Porcellanidae).</title>
        <authorList>
            <person name="Angst P."/>
        </authorList>
    </citation>
    <scope>NUCLEOTIDE SEQUENCE</scope>
    <source>
        <strain evidence="8">PB745_02</strain>
        <tissue evidence="8">Gill</tissue>
    </source>
</reference>
<keyword evidence="6" id="KW-0067">ATP-binding</keyword>
<organism evidence="8 9">
    <name type="scientific">Petrolisthes manimaculis</name>
    <dbReference type="NCBI Taxonomy" id="1843537"/>
    <lineage>
        <taxon>Eukaryota</taxon>
        <taxon>Metazoa</taxon>
        <taxon>Ecdysozoa</taxon>
        <taxon>Arthropoda</taxon>
        <taxon>Crustacea</taxon>
        <taxon>Multicrustacea</taxon>
        <taxon>Malacostraca</taxon>
        <taxon>Eumalacostraca</taxon>
        <taxon>Eucarida</taxon>
        <taxon>Decapoda</taxon>
        <taxon>Pleocyemata</taxon>
        <taxon>Anomura</taxon>
        <taxon>Galatheoidea</taxon>
        <taxon>Porcellanidae</taxon>
        <taxon>Petrolisthes</taxon>
    </lineage>
</organism>
<comment type="caution">
    <text evidence="8">The sequence shown here is derived from an EMBL/GenBank/DDBJ whole genome shotgun (WGS) entry which is preliminary data.</text>
</comment>
<dbReference type="HAMAP" id="MF_00328">
    <property type="entry name" value="Guanylate_kinase"/>
    <property type="match status" value="1"/>
</dbReference>
<keyword evidence="5" id="KW-0418">Kinase</keyword>
<dbReference type="InterPro" id="IPR008144">
    <property type="entry name" value="Guanylate_kin-like_dom"/>
</dbReference>
<dbReference type="Pfam" id="PF00625">
    <property type="entry name" value="Guanylate_kin"/>
    <property type="match status" value="1"/>
</dbReference>
<dbReference type="Proteomes" id="UP001292094">
    <property type="component" value="Unassembled WGS sequence"/>
</dbReference>